<keyword evidence="3" id="KW-1185">Reference proteome</keyword>
<reference evidence="3" key="1">
    <citation type="submission" date="2014-06" db="EMBL/GenBank/DDBJ databases">
        <authorList>
            <person name="Berkman P.J."/>
        </authorList>
    </citation>
    <scope>NUCLEOTIDE SEQUENCE [LARGE SCALE GENOMIC DNA]</scope>
</reference>
<protein>
    <submittedName>
        <fullName evidence="2">Uncharacterized protein</fullName>
    </submittedName>
</protein>
<organism evidence="2 3">
    <name type="scientific">Sporisorium scitamineum</name>
    <dbReference type="NCBI Taxonomy" id="49012"/>
    <lineage>
        <taxon>Eukaryota</taxon>
        <taxon>Fungi</taxon>
        <taxon>Dikarya</taxon>
        <taxon>Basidiomycota</taxon>
        <taxon>Ustilaginomycotina</taxon>
        <taxon>Ustilaginomycetes</taxon>
        <taxon>Ustilaginales</taxon>
        <taxon>Ustilaginaceae</taxon>
        <taxon>Sporisorium</taxon>
    </lineage>
</organism>
<gene>
    <name evidence="2" type="primary">SSCI52180.1</name>
</gene>
<dbReference type="EMBL" id="CCFA01003101">
    <property type="protein sequence ID" value="CDS00831.1"/>
    <property type="molecule type" value="Genomic_DNA"/>
</dbReference>
<evidence type="ECO:0000313" key="3">
    <source>
        <dbReference type="Proteomes" id="UP000242770"/>
    </source>
</evidence>
<sequence>MPWDDWRKDFNKKLDDFGEDAKHKFRQQREANTGGSSGSRVGLQDRMNMLKGENPRWNRDVESRASAGGAQGAEPASTVVPERSRVPPAPPSALNKGRPPPPPSRHSGSAAGAPPALPARMQNEDGTSNPPPPYPPQTQHAYPTSQGAGHIEFSRFTQQDKEAFFELLDEVSDESLGLTRKTQRATLTRMSLSPLPALQYFDQRERGLR</sequence>
<feature type="compositionally biased region" description="Low complexity" evidence="1">
    <location>
        <begin position="105"/>
        <end position="120"/>
    </location>
</feature>
<feature type="compositionally biased region" description="Polar residues" evidence="1">
    <location>
        <begin position="137"/>
        <end position="147"/>
    </location>
</feature>
<evidence type="ECO:0000256" key="1">
    <source>
        <dbReference type="SAM" id="MobiDB-lite"/>
    </source>
</evidence>
<feature type="compositionally biased region" description="Basic and acidic residues" evidence="1">
    <location>
        <begin position="53"/>
        <end position="63"/>
    </location>
</feature>
<evidence type="ECO:0000313" key="2">
    <source>
        <dbReference type="EMBL" id="CDS00831.1"/>
    </source>
</evidence>
<proteinExistence type="predicted"/>
<dbReference type="Proteomes" id="UP000242770">
    <property type="component" value="Unassembled WGS sequence"/>
</dbReference>
<name>A0A0F7RVB6_9BASI</name>
<feature type="region of interest" description="Disordered" evidence="1">
    <location>
        <begin position="16"/>
        <end position="148"/>
    </location>
</feature>
<dbReference type="AlphaFoldDB" id="A0A0F7RVB6"/>
<accession>A0A0F7RVB6</accession>
<dbReference type="STRING" id="49012.A0A0F7RVB6"/>